<dbReference type="STRING" id="280699.M1V7G1"/>
<dbReference type="Gene3D" id="3.40.30.10">
    <property type="entry name" value="Glutaredoxin"/>
    <property type="match status" value="1"/>
</dbReference>
<reference evidence="4 5" key="1">
    <citation type="journal article" date="2004" name="Nature">
        <title>Genome sequence of the ultrasmall unicellular red alga Cyanidioschyzon merolae 10D.</title>
        <authorList>
            <person name="Matsuzaki M."/>
            <person name="Misumi O."/>
            <person name="Shin-i T."/>
            <person name="Maruyama S."/>
            <person name="Takahara M."/>
            <person name="Miyagishima S."/>
            <person name="Mori T."/>
            <person name="Nishida K."/>
            <person name="Yagisawa F."/>
            <person name="Nishida K."/>
            <person name="Yoshida Y."/>
            <person name="Nishimura Y."/>
            <person name="Nakao S."/>
            <person name="Kobayashi T."/>
            <person name="Momoyama Y."/>
            <person name="Higashiyama T."/>
            <person name="Minoda A."/>
            <person name="Sano M."/>
            <person name="Nomoto H."/>
            <person name="Oishi K."/>
            <person name="Hayashi H."/>
            <person name="Ohta F."/>
            <person name="Nishizaka S."/>
            <person name="Haga S."/>
            <person name="Miura S."/>
            <person name="Morishita T."/>
            <person name="Kabeya Y."/>
            <person name="Terasawa K."/>
            <person name="Suzuki Y."/>
            <person name="Ishii Y."/>
            <person name="Asakawa S."/>
            <person name="Takano H."/>
            <person name="Ohta N."/>
            <person name="Kuroiwa H."/>
            <person name="Tanaka K."/>
            <person name="Shimizu N."/>
            <person name="Sugano S."/>
            <person name="Sato N."/>
            <person name="Nozaki H."/>
            <person name="Ogasawara N."/>
            <person name="Kohara Y."/>
            <person name="Kuroiwa T."/>
        </authorList>
    </citation>
    <scope>NUCLEOTIDE SEQUENCE [LARGE SCALE GENOMIC DNA]</scope>
    <source>
        <strain evidence="4 5">10D</strain>
    </source>
</reference>
<comment type="similarity">
    <text evidence="1">Belongs to the thioredoxin family.</text>
</comment>
<dbReference type="InterPro" id="IPR036249">
    <property type="entry name" value="Thioredoxin-like_sf"/>
</dbReference>
<dbReference type="Proteomes" id="UP000007014">
    <property type="component" value="Chromosome 20"/>
</dbReference>
<evidence type="ECO:0000256" key="2">
    <source>
        <dbReference type="SAM" id="MobiDB-lite"/>
    </source>
</evidence>
<keyword evidence="5" id="KW-1185">Reference proteome</keyword>
<accession>M1V7G1</accession>
<name>M1V7G1_CYAM1</name>
<dbReference type="CDD" id="cd02947">
    <property type="entry name" value="TRX_family"/>
    <property type="match status" value="1"/>
</dbReference>
<sequence length="201" mass="22555">MSCAAFITTGWNLNYRRCGRSADRLCVLSHPVESRRWSLHWRACIDPSAASASEPVRLVPDHAHFVEWVTADTEAGRASIVMFKASWCHACANVYPRFLELASQQQASKYIRCYAVQFDENKKLCRSLGVTSLPYFQVYGGPEAGMCLEERSIGPKRLAELDELFTRYNRGWHATDQSARECTASSADHDATSPSAEARND</sequence>
<dbReference type="HOGENOM" id="CLU_1362165_0_0_1"/>
<reference evidence="4 5" key="2">
    <citation type="journal article" date="2007" name="BMC Biol.">
        <title>A 100%-complete sequence reveals unusually simple genomic features in the hot-spring red alga Cyanidioschyzon merolae.</title>
        <authorList>
            <person name="Nozaki H."/>
            <person name="Takano H."/>
            <person name="Misumi O."/>
            <person name="Terasawa K."/>
            <person name="Matsuzaki M."/>
            <person name="Maruyama S."/>
            <person name="Nishida K."/>
            <person name="Yagisawa F."/>
            <person name="Yoshida Y."/>
            <person name="Fujiwara T."/>
            <person name="Takio S."/>
            <person name="Tamura K."/>
            <person name="Chung S.J."/>
            <person name="Nakamura S."/>
            <person name="Kuroiwa H."/>
            <person name="Tanaka K."/>
            <person name="Sato N."/>
            <person name="Kuroiwa T."/>
        </authorList>
    </citation>
    <scope>NUCLEOTIDE SEQUENCE [LARGE SCALE GENOMIC DNA]</scope>
    <source>
        <strain evidence="4 5">10D</strain>
    </source>
</reference>
<evidence type="ECO:0000256" key="1">
    <source>
        <dbReference type="ARBA" id="ARBA00008987"/>
    </source>
</evidence>
<dbReference type="PANTHER" id="PTHR43601:SF32">
    <property type="entry name" value="THIOREDOXIN-LIKE 2-2, CHLOROPLASTIC"/>
    <property type="match status" value="1"/>
</dbReference>
<dbReference type="SUPFAM" id="SSF52833">
    <property type="entry name" value="Thioredoxin-like"/>
    <property type="match status" value="1"/>
</dbReference>
<evidence type="ECO:0000313" key="4">
    <source>
        <dbReference type="EMBL" id="BAM83065.1"/>
    </source>
</evidence>
<feature type="domain" description="Thioredoxin" evidence="3">
    <location>
        <begin position="76"/>
        <end position="141"/>
    </location>
</feature>
<dbReference type="OrthoDB" id="5486at2759"/>
<dbReference type="InterPro" id="IPR013766">
    <property type="entry name" value="Thioredoxin_domain"/>
</dbReference>
<organism evidence="4 5">
    <name type="scientific">Cyanidioschyzon merolae (strain NIES-3377 / 10D)</name>
    <name type="common">Unicellular red alga</name>
    <dbReference type="NCBI Taxonomy" id="280699"/>
    <lineage>
        <taxon>Eukaryota</taxon>
        <taxon>Rhodophyta</taxon>
        <taxon>Bangiophyceae</taxon>
        <taxon>Cyanidiales</taxon>
        <taxon>Cyanidiaceae</taxon>
        <taxon>Cyanidioschyzon</taxon>
    </lineage>
</organism>
<dbReference type="GO" id="GO:0045454">
    <property type="term" value="P:cell redox homeostasis"/>
    <property type="evidence" value="ECO:0007669"/>
    <property type="project" value="TreeGrafter"/>
</dbReference>
<dbReference type="eggNOG" id="KOG0907">
    <property type="taxonomic scope" value="Eukaryota"/>
</dbReference>
<proteinExistence type="inferred from homology"/>
<gene>
    <name evidence="4" type="ORF">CYME_CMT037C</name>
</gene>
<dbReference type="AlphaFoldDB" id="M1V7G1"/>
<dbReference type="GeneID" id="16998156"/>
<dbReference type="KEGG" id="cme:CYME_CMT037C"/>
<feature type="region of interest" description="Disordered" evidence="2">
    <location>
        <begin position="178"/>
        <end position="201"/>
    </location>
</feature>
<evidence type="ECO:0000313" key="5">
    <source>
        <dbReference type="Proteomes" id="UP000007014"/>
    </source>
</evidence>
<protein>
    <submittedName>
        <fullName evidence="4">Similar to thioredoxin-like protein</fullName>
    </submittedName>
</protein>
<dbReference type="Pfam" id="PF00085">
    <property type="entry name" value="Thioredoxin"/>
    <property type="match status" value="1"/>
</dbReference>
<dbReference type="RefSeq" id="XP_005539101.1">
    <property type="nucleotide sequence ID" value="XM_005539044.1"/>
</dbReference>
<dbReference type="PANTHER" id="PTHR43601">
    <property type="entry name" value="THIOREDOXIN, MITOCHONDRIAL"/>
    <property type="match status" value="1"/>
</dbReference>
<evidence type="ECO:0000259" key="3">
    <source>
        <dbReference type="Pfam" id="PF00085"/>
    </source>
</evidence>
<dbReference type="Gramene" id="CMT037CT">
    <property type="protein sequence ID" value="CMT037CT"/>
    <property type="gene ID" value="CMT037C"/>
</dbReference>
<dbReference type="EMBL" id="AP006502">
    <property type="protein sequence ID" value="BAM83065.1"/>
    <property type="molecule type" value="Genomic_DNA"/>
</dbReference>